<dbReference type="InterPro" id="IPR050570">
    <property type="entry name" value="Cell_wall_metabolism_enzyme"/>
</dbReference>
<keyword evidence="5" id="KW-1185">Reference proteome</keyword>
<keyword evidence="2" id="KW-1133">Transmembrane helix</keyword>
<evidence type="ECO:0000313" key="5">
    <source>
        <dbReference type="Proteomes" id="UP000198538"/>
    </source>
</evidence>
<organism evidence="4 5">
    <name type="scientific">Paenibacillus polysaccharolyticus</name>
    <dbReference type="NCBI Taxonomy" id="582692"/>
    <lineage>
        <taxon>Bacteria</taxon>
        <taxon>Bacillati</taxon>
        <taxon>Bacillota</taxon>
        <taxon>Bacilli</taxon>
        <taxon>Bacillales</taxon>
        <taxon>Paenibacillaceae</taxon>
        <taxon>Paenibacillus</taxon>
    </lineage>
</organism>
<dbReference type="SUPFAM" id="SSF51261">
    <property type="entry name" value="Duplicated hybrid motif"/>
    <property type="match status" value="1"/>
</dbReference>
<dbReference type="GO" id="GO:0004222">
    <property type="term" value="F:metalloendopeptidase activity"/>
    <property type="evidence" value="ECO:0007669"/>
    <property type="project" value="TreeGrafter"/>
</dbReference>
<name>A0A1G5HJZ2_9BACL</name>
<keyword evidence="2" id="KW-0472">Membrane</keyword>
<dbReference type="Proteomes" id="UP000198538">
    <property type="component" value="Unassembled WGS sequence"/>
</dbReference>
<reference evidence="5" key="1">
    <citation type="submission" date="2016-10" db="EMBL/GenBank/DDBJ databases">
        <authorList>
            <person name="Varghese N."/>
            <person name="Submissions S."/>
        </authorList>
    </citation>
    <scope>NUCLEOTIDE SEQUENCE [LARGE SCALE GENOMIC DNA]</scope>
    <source>
        <strain evidence="5">BL9</strain>
    </source>
</reference>
<dbReference type="Gene3D" id="2.70.70.10">
    <property type="entry name" value="Glucose Permease (Domain IIA)"/>
    <property type="match status" value="1"/>
</dbReference>
<keyword evidence="2" id="KW-0812">Transmembrane</keyword>
<evidence type="ECO:0000256" key="2">
    <source>
        <dbReference type="SAM" id="Phobius"/>
    </source>
</evidence>
<dbReference type="AlphaFoldDB" id="A0A1G5HJZ2"/>
<dbReference type="Pfam" id="PF01551">
    <property type="entry name" value="Peptidase_M23"/>
    <property type="match status" value="1"/>
</dbReference>
<protein>
    <submittedName>
        <fullName evidence="4">Stage IV sporulation protein FA</fullName>
    </submittedName>
</protein>
<dbReference type="CDD" id="cd12797">
    <property type="entry name" value="M23_peptidase"/>
    <property type="match status" value="1"/>
</dbReference>
<dbReference type="InterPro" id="IPR011055">
    <property type="entry name" value="Dup_hybrid_motif"/>
</dbReference>
<dbReference type="PANTHER" id="PTHR21666:SF270">
    <property type="entry name" value="MUREIN HYDROLASE ACTIVATOR ENVC"/>
    <property type="match status" value="1"/>
</dbReference>
<gene>
    <name evidence="4" type="ORF">SAMN05720606_10716</name>
</gene>
<evidence type="ECO:0000313" key="4">
    <source>
        <dbReference type="EMBL" id="SCY63368.1"/>
    </source>
</evidence>
<feature type="transmembrane region" description="Helical" evidence="2">
    <location>
        <begin position="113"/>
        <end position="131"/>
    </location>
</feature>
<proteinExistence type="predicted"/>
<dbReference type="PANTHER" id="PTHR21666">
    <property type="entry name" value="PEPTIDASE-RELATED"/>
    <property type="match status" value="1"/>
</dbReference>
<dbReference type="RefSeq" id="WP_090919091.1">
    <property type="nucleotide sequence ID" value="NZ_FMVM01000007.1"/>
</dbReference>
<feature type="compositionally biased region" description="Basic and acidic residues" evidence="1">
    <location>
        <begin position="34"/>
        <end position="73"/>
    </location>
</feature>
<dbReference type="EMBL" id="FMVM01000007">
    <property type="protein sequence ID" value="SCY63368.1"/>
    <property type="molecule type" value="Genomic_DNA"/>
</dbReference>
<dbReference type="InterPro" id="IPR016047">
    <property type="entry name" value="M23ase_b-sheet_dom"/>
</dbReference>
<feature type="region of interest" description="Disordered" evidence="1">
    <location>
        <begin position="34"/>
        <end position="78"/>
    </location>
</feature>
<accession>A0A1G5HJZ2</accession>
<evidence type="ECO:0000259" key="3">
    <source>
        <dbReference type="Pfam" id="PF01551"/>
    </source>
</evidence>
<feature type="domain" description="M23ase beta-sheet core" evidence="3">
    <location>
        <begin position="220"/>
        <end position="306"/>
    </location>
</feature>
<sequence>MNTKRRIKQRREERIRRLMDGAVHEVLQEQKPVFRWDRGRERDQGSERERNADISIDGSKDQGRNSEHDETNRQKPFVFVEEPAERDPEWLWKKENGHFGPTGRSGFNLFRSFLRRTVVSAVLFAGVWGLFQLNASWTIAPKTVIAEVLHNDMDFAAATAWYERNFGGTPSFLPVLGHTTDVVNGSGIRQLLGKPISGTVVQPFALSMKGIEIVPDAATTGGLVQVVSSGAGRVLEVLGDATSGYTVVIQHAGKVTAIYGRMNESDVQVNDWVEAGNVVGRLKGGNTDQPATLYFAIKEGEEYVDPAEVVALD</sequence>
<dbReference type="STRING" id="582692.SAMN05720606_10716"/>
<evidence type="ECO:0000256" key="1">
    <source>
        <dbReference type="SAM" id="MobiDB-lite"/>
    </source>
</evidence>